<dbReference type="OrthoDB" id="1927707at2759"/>
<comment type="caution">
    <text evidence="2">The sequence shown here is derived from an EMBL/GenBank/DDBJ whole genome shotgun (WGS) entry which is preliminary data.</text>
</comment>
<sequence>MLSSVRWGYFRIITGTIVGGVLGFYVMHRLEVSYKEKWNERLKKYEEELTRRKRRLIMSLVSPSSTCLYPSPNTS</sequence>
<dbReference type="AlphaFoldDB" id="A0A6A4M0W9"/>
<feature type="transmembrane region" description="Helical" evidence="1">
    <location>
        <begin position="6"/>
        <end position="27"/>
    </location>
</feature>
<keyword evidence="1" id="KW-1133">Transmembrane helix</keyword>
<proteinExistence type="predicted"/>
<name>A0A6A4M0W9_9ERIC</name>
<evidence type="ECO:0000313" key="2">
    <source>
        <dbReference type="EMBL" id="KAE9463990.1"/>
    </source>
</evidence>
<dbReference type="Proteomes" id="UP000428333">
    <property type="component" value="Linkage Group LG03"/>
</dbReference>
<keyword evidence="1" id="KW-0472">Membrane</keyword>
<gene>
    <name evidence="2" type="ORF">C3L33_04192</name>
</gene>
<accession>A0A6A4M0W9</accession>
<feature type="non-terminal residue" evidence="2">
    <location>
        <position position="1"/>
    </location>
</feature>
<keyword evidence="1" id="KW-0812">Transmembrane</keyword>
<evidence type="ECO:0000256" key="1">
    <source>
        <dbReference type="SAM" id="Phobius"/>
    </source>
</evidence>
<evidence type="ECO:0000313" key="3">
    <source>
        <dbReference type="Proteomes" id="UP000428333"/>
    </source>
</evidence>
<reference evidence="2 3" key="1">
    <citation type="journal article" date="2019" name="Genome Biol. Evol.">
        <title>The Rhododendron genome and chromosomal organization provide insight into shared whole-genome duplications across the heath family (Ericaceae).</title>
        <authorList>
            <person name="Soza V.L."/>
            <person name="Lindsley D."/>
            <person name="Waalkes A."/>
            <person name="Ramage E."/>
            <person name="Patwardhan R.P."/>
            <person name="Burton J.N."/>
            <person name="Adey A."/>
            <person name="Kumar A."/>
            <person name="Qiu R."/>
            <person name="Shendure J."/>
            <person name="Hall B."/>
        </authorList>
    </citation>
    <scope>NUCLEOTIDE SEQUENCE [LARGE SCALE GENOMIC DNA]</scope>
    <source>
        <strain evidence="2">RSF 1966-606</strain>
    </source>
</reference>
<organism evidence="2 3">
    <name type="scientific">Rhododendron williamsianum</name>
    <dbReference type="NCBI Taxonomy" id="262921"/>
    <lineage>
        <taxon>Eukaryota</taxon>
        <taxon>Viridiplantae</taxon>
        <taxon>Streptophyta</taxon>
        <taxon>Embryophyta</taxon>
        <taxon>Tracheophyta</taxon>
        <taxon>Spermatophyta</taxon>
        <taxon>Magnoliopsida</taxon>
        <taxon>eudicotyledons</taxon>
        <taxon>Gunneridae</taxon>
        <taxon>Pentapetalae</taxon>
        <taxon>asterids</taxon>
        <taxon>Ericales</taxon>
        <taxon>Ericaceae</taxon>
        <taxon>Ericoideae</taxon>
        <taxon>Rhodoreae</taxon>
        <taxon>Rhododendron</taxon>
    </lineage>
</organism>
<keyword evidence="3" id="KW-1185">Reference proteome</keyword>
<dbReference type="EMBL" id="QEFC01000547">
    <property type="protein sequence ID" value="KAE9463990.1"/>
    <property type="molecule type" value="Genomic_DNA"/>
</dbReference>
<protein>
    <submittedName>
        <fullName evidence="2">Uncharacterized protein</fullName>
    </submittedName>
</protein>